<keyword evidence="2" id="KW-0732">Signal</keyword>
<feature type="compositionally biased region" description="Gly residues" evidence="1">
    <location>
        <begin position="292"/>
        <end position="345"/>
    </location>
</feature>
<dbReference type="Pfam" id="PF11327">
    <property type="entry name" value="Egh16-like"/>
    <property type="match status" value="1"/>
</dbReference>
<feature type="compositionally biased region" description="Low complexity" evidence="1">
    <location>
        <begin position="451"/>
        <end position="462"/>
    </location>
</feature>
<sequence>MGFLQALCALVPLLALGNCHAVILNAQGEKGSPSSVGFQVDEAVARNCITINPCQQDTTIIRDAEIKANIVNTCGRTQLRGNVDVGENTENALAANRVTQVKAGGDVSVTIHQVNADGAGPFVCDLDMTSNVGLQFTNLTIQNNVPGANGLSQAKTQAFNMTLKLPNDLRCTGGSTGNICTIRCRNNAVAGPFGGCFAVQQSDVGKTTNSPGQITTVQSMSSILEQVRKNQKDFSDAVNANKNATSNEAMQNLAAVQALLKETVVTKPAGQPTPVVGGGEGGSAPAPTGVNQGNGGNQGNNGGSQGGVGGNQGGSTGNQGGSTGNQGGSTGNQGGSTGNQGGSTGNQGENNVSQPGGSQLPTVGSGGGNQGGPNGSQGENNVTQPGGNLGGPNGSPGENNVNQPSGGQLPNVGSGGSSGGSNGSPGGTNNSQRGGSQLPAGSGGGTGSTGSTGSTRNGQTPTTGGGQGSTRAGTGVNKRNFRVRVRM</sequence>
<keyword evidence="4" id="KW-1185">Reference proteome</keyword>
<reference evidence="3" key="1">
    <citation type="submission" date="2023-06" db="EMBL/GenBank/DDBJ databases">
        <title>Conoideocrella luteorostrata (Hypocreales: Clavicipitaceae), a potential biocontrol fungus for elongate hemlock scale in United States Christmas tree production areas.</title>
        <authorList>
            <person name="Barrett H."/>
            <person name="Lovett B."/>
            <person name="Macias A.M."/>
            <person name="Stajich J.E."/>
            <person name="Kasson M.T."/>
        </authorList>
    </citation>
    <scope>NUCLEOTIDE SEQUENCE</scope>
    <source>
        <strain evidence="3">ARSEF 14590</strain>
    </source>
</reference>
<dbReference type="EMBL" id="JASWJB010000588">
    <property type="protein sequence ID" value="KAK2589654.1"/>
    <property type="molecule type" value="Genomic_DNA"/>
</dbReference>
<organism evidence="3 4">
    <name type="scientific">Conoideocrella luteorostrata</name>
    <dbReference type="NCBI Taxonomy" id="1105319"/>
    <lineage>
        <taxon>Eukaryota</taxon>
        <taxon>Fungi</taxon>
        <taxon>Dikarya</taxon>
        <taxon>Ascomycota</taxon>
        <taxon>Pezizomycotina</taxon>
        <taxon>Sordariomycetes</taxon>
        <taxon>Hypocreomycetidae</taxon>
        <taxon>Hypocreales</taxon>
        <taxon>Clavicipitaceae</taxon>
        <taxon>Conoideocrella</taxon>
    </lineage>
</organism>
<evidence type="ECO:0008006" key="5">
    <source>
        <dbReference type="Google" id="ProtNLM"/>
    </source>
</evidence>
<dbReference type="Proteomes" id="UP001251528">
    <property type="component" value="Unassembled WGS sequence"/>
</dbReference>
<dbReference type="PANTHER" id="PTHR34618:SF3">
    <property type="entry name" value="GEGH 16 PROTEIN"/>
    <property type="match status" value="1"/>
</dbReference>
<feature type="compositionally biased region" description="Gly residues" evidence="1">
    <location>
        <begin position="441"/>
        <end position="450"/>
    </location>
</feature>
<protein>
    <recommendedName>
        <fullName evidence="5">GEgh 16 protein</fullName>
    </recommendedName>
</protein>
<feature type="chain" id="PRO_5042562106" description="GEgh 16 protein" evidence="2">
    <location>
        <begin position="22"/>
        <end position="487"/>
    </location>
</feature>
<comment type="caution">
    <text evidence="3">The sequence shown here is derived from an EMBL/GenBank/DDBJ whole genome shotgun (WGS) entry which is preliminary data.</text>
</comment>
<evidence type="ECO:0000256" key="2">
    <source>
        <dbReference type="SAM" id="SignalP"/>
    </source>
</evidence>
<dbReference type="InterPro" id="IPR021476">
    <property type="entry name" value="Egh16-like"/>
</dbReference>
<evidence type="ECO:0000313" key="4">
    <source>
        <dbReference type="Proteomes" id="UP001251528"/>
    </source>
</evidence>
<feature type="compositionally biased region" description="Polar residues" evidence="1">
    <location>
        <begin position="349"/>
        <end position="362"/>
    </location>
</feature>
<dbReference type="AlphaFoldDB" id="A0AAJ0CDL2"/>
<feature type="compositionally biased region" description="Gly residues" evidence="1">
    <location>
        <begin position="364"/>
        <end position="375"/>
    </location>
</feature>
<feature type="signal peptide" evidence="2">
    <location>
        <begin position="1"/>
        <end position="21"/>
    </location>
</feature>
<feature type="region of interest" description="Disordered" evidence="1">
    <location>
        <begin position="269"/>
        <end position="487"/>
    </location>
</feature>
<accession>A0AAJ0CDL2</accession>
<dbReference type="PANTHER" id="PTHR34618">
    <property type="entry name" value="SURFACE PROTEIN MAS1, PUTATIVE-RELATED"/>
    <property type="match status" value="1"/>
</dbReference>
<name>A0AAJ0CDL2_9HYPO</name>
<proteinExistence type="predicted"/>
<evidence type="ECO:0000313" key="3">
    <source>
        <dbReference type="EMBL" id="KAK2589654.1"/>
    </source>
</evidence>
<gene>
    <name evidence="3" type="ORF">QQS21_012669</name>
</gene>
<feature type="compositionally biased region" description="Gly residues" evidence="1">
    <location>
        <begin position="413"/>
        <end position="426"/>
    </location>
</feature>
<evidence type="ECO:0000256" key="1">
    <source>
        <dbReference type="SAM" id="MobiDB-lite"/>
    </source>
</evidence>